<gene>
    <name evidence="2" type="ORF">ECPE_LOCUS11398</name>
</gene>
<feature type="compositionally biased region" description="Polar residues" evidence="1">
    <location>
        <begin position="506"/>
        <end position="515"/>
    </location>
</feature>
<name>A0A183AWR3_9TREM</name>
<sequence>MANDGVATMLRVQQYVNTIGTSGKFPAQSNWSVDPAVSDTVAVDIVDRNSEPNSHSSPIHKPGLNGSTENKDAVFVSQGSIENGADATGLPPDECWLYKCPKRSSTSNQPLEPIQHWLRATFDSPDSIFYSSRRNLLTRLEIILASGGPIDAYRFGGSVPSLNQIPPSKPTDSVQRARMPPPYPNLIDQSRRIASAGSSDSLSMTNQNNNANNYGKLTKPKYSLPPQYSNSCAHRPDSMTNLSTGTQNLSQSLGGQLSGLFSGSPAKTGSLDELEPNASRTNIQEIARIQEDNLKADVAAMAAAAAASGRHGSHHSLASLGRRSPDGSYSRVPSAPESPHSSNPQLAGPITNQPIVSHVHRPTVDLSSTTFATYMVPEAIKTSTANEGSAATHPPPTHVPRLPQTNIGETRPIHTGVVNNSGLNIRHAYSALPQKPTIPTTYQQLSSDVQNTGMGTVQNMYVPPPTVSSSEPRNQFGFRSMRRIPGPQYSPRPPAYVPPSLRPNHHNGSSMEKSG</sequence>
<feature type="region of interest" description="Disordered" evidence="1">
    <location>
        <begin position="383"/>
        <end position="410"/>
    </location>
</feature>
<proteinExistence type="predicted"/>
<dbReference type="Proteomes" id="UP000272942">
    <property type="component" value="Unassembled WGS sequence"/>
</dbReference>
<dbReference type="EMBL" id="UZAN01050762">
    <property type="protein sequence ID" value="VDP88448.1"/>
    <property type="molecule type" value="Genomic_DNA"/>
</dbReference>
<dbReference type="OrthoDB" id="9943255at2759"/>
<feature type="region of interest" description="Disordered" evidence="1">
    <location>
        <begin position="464"/>
        <end position="515"/>
    </location>
</feature>
<feature type="compositionally biased region" description="Polar residues" evidence="1">
    <location>
        <begin position="226"/>
        <end position="248"/>
    </location>
</feature>
<evidence type="ECO:0000313" key="4">
    <source>
        <dbReference type="WBParaSite" id="ECPE_0001143301-mRNA-1"/>
    </source>
</evidence>
<feature type="compositionally biased region" description="Pro residues" evidence="1">
    <location>
        <begin position="488"/>
        <end position="501"/>
    </location>
</feature>
<reference evidence="4" key="1">
    <citation type="submission" date="2016-06" db="UniProtKB">
        <authorList>
            <consortium name="WormBaseParasite"/>
        </authorList>
    </citation>
    <scope>IDENTIFICATION</scope>
</reference>
<feature type="compositionally biased region" description="Polar residues" evidence="1">
    <location>
        <begin position="339"/>
        <end position="351"/>
    </location>
</feature>
<dbReference type="WBParaSite" id="ECPE_0001143301-mRNA-1">
    <property type="protein sequence ID" value="ECPE_0001143301-mRNA-1"/>
    <property type="gene ID" value="ECPE_0001143301"/>
</dbReference>
<feature type="compositionally biased region" description="Low complexity" evidence="1">
    <location>
        <begin position="307"/>
        <end position="322"/>
    </location>
</feature>
<evidence type="ECO:0000256" key="1">
    <source>
        <dbReference type="SAM" id="MobiDB-lite"/>
    </source>
</evidence>
<accession>A0A183AWR3</accession>
<dbReference type="AlphaFoldDB" id="A0A183AWR3"/>
<feature type="region of interest" description="Disordered" evidence="1">
    <location>
        <begin position="194"/>
        <end position="277"/>
    </location>
</feature>
<feature type="region of interest" description="Disordered" evidence="1">
    <location>
        <begin position="307"/>
        <end position="351"/>
    </location>
</feature>
<feature type="compositionally biased region" description="Low complexity" evidence="1">
    <location>
        <begin position="249"/>
        <end position="264"/>
    </location>
</feature>
<feature type="region of interest" description="Disordered" evidence="1">
    <location>
        <begin position="48"/>
        <end position="70"/>
    </location>
</feature>
<evidence type="ECO:0000313" key="3">
    <source>
        <dbReference type="Proteomes" id="UP000272942"/>
    </source>
</evidence>
<reference evidence="2 3" key="2">
    <citation type="submission" date="2018-11" db="EMBL/GenBank/DDBJ databases">
        <authorList>
            <consortium name="Pathogen Informatics"/>
        </authorList>
    </citation>
    <scope>NUCLEOTIDE SEQUENCE [LARGE SCALE GENOMIC DNA]</scope>
    <source>
        <strain evidence="2 3">Egypt</strain>
    </source>
</reference>
<feature type="compositionally biased region" description="Polar residues" evidence="1">
    <location>
        <begin position="196"/>
        <end position="215"/>
    </location>
</feature>
<protein>
    <submittedName>
        <fullName evidence="4">Zn(2)-C6 fungal-type domain-containing protein</fullName>
    </submittedName>
</protein>
<organism evidence="4">
    <name type="scientific">Echinostoma caproni</name>
    <dbReference type="NCBI Taxonomy" id="27848"/>
    <lineage>
        <taxon>Eukaryota</taxon>
        <taxon>Metazoa</taxon>
        <taxon>Spiralia</taxon>
        <taxon>Lophotrochozoa</taxon>
        <taxon>Platyhelminthes</taxon>
        <taxon>Trematoda</taxon>
        <taxon>Digenea</taxon>
        <taxon>Plagiorchiida</taxon>
        <taxon>Echinostomata</taxon>
        <taxon>Echinostomatoidea</taxon>
        <taxon>Echinostomatidae</taxon>
        <taxon>Echinostoma</taxon>
    </lineage>
</organism>
<keyword evidence="3" id="KW-1185">Reference proteome</keyword>
<evidence type="ECO:0000313" key="2">
    <source>
        <dbReference type="EMBL" id="VDP88448.1"/>
    </source>
</evidence>